<dbReference type="InterPro" id="IPR005569">
    <property type="entry name" value="Arc_DNA-bd_dom"/>
</dbReference>
<protein>
    <submittedName>
        <fullName evidence="3">Arc family DNA-binding protein</fullName>
    </submittedName>
</protein>
<feature type="domain" description="Arc-like DNA binding" evidence="2">
    <location>
        <begin position="10"/>
        <end position="46"/>
    </location>
</feature>
<dbReference type="InterPro" id="IPR010985">
    <property type="entry name" value="Ribbon_hlx_hlx"/>
</dbReference>
<evidence type="ECO:0000313" key="4">
    <source>
        <dbReference type="Proteomes" id="UP000470186"/>
    </source>
</evidence>
<dbReference type="Proteomes" id="UP000470186">
    <property type="component" value="Unassembled WGS sequence"/>
</dbReference>
<accession>A0A7X1Y8C4</accession>
<dbReference type="AlphaFoldDB" id="A0A7X1Y8C4"/>
<dbReference type="RefSeq" id="WP_153351326.1">
    <property type="nucleotide sequence ID" value="NZ_JBQDLT010000014.1"/>
</dbReference>
<feature type="region of interest" description="Disordered" evidence="1">
    <location>
        <begin position="129"/>
        <end position="149"/>
    </location>
</feature>
<dbReference type="InterPro" id="IPR013321">
    <property type="entry name" value="Arc_rbn_hlx_hlx"/>
</dbReference>
<dbReference type="GO" id="GO:0006355">
    <property type="term" value="P:regulation of DNA-templated transcription"/>
    <property type="evidence" value="ECO:0007669"/>
    <property type="project" value="InterPro"/>
</dbReference>
<dbReference type="EMBL" id="WIVX01000050">
    <property type="protein sequence ID" value="MQU32172.1"/>
    <property type="molecule type" value="Genomic_DNA"/>
</dbReference>
<dbReference type="GO" id="GO:0003677">
    <property type="term" value="F:DNA binding"/>
    <property type="evidence" value="ECO:0007669"/>
    <property type="project" value="UniProtKB-KW"/>
</dbReference>
<reference evidence="3 4" key="1">
    <citation type="submission" date="2019-10" db="EMBL/GenBank/DDBJ databases">
        <title>Evaluation of single-gene subtyping targets for Pseudomonas.</title>
        <authorList>
            <person name="Reichler S.J."/>
            <person name="Orsi R.H."/>
            <person name="Wiedmann M."/>
            <person name="Martin N.H."/>
            <person name="Murphy S.I."/>
        </authorList>
    </citation>
    <scope>NUCLEOTIDE SEQUENCE [LARGE SCALE GENOMIC DNA]</scope>
    <source>
        <strain evidence="3 4">FSL R10-2107</strain>
    </source>
</reference>
<dbReference type="SUPFAM" id="SSF47598">
    <property type="entry name" value="Ribbon-helix-helix"/>
    <property type="match status" value="1"/>
</dbReference>
<name>A0A7X1Y8C4_9PSED</name>
<dbReference type="Pfam" id="PF03869">
    <property type="entry name" value="Arc"/>
    <property type="match status" value="1"/>
</dbReference>
<comment type="caution">
    <text evidence="3">The sequence shown here is derived from an EMBL/GenBank/DDBJ whole genome shotgun (WGS) entry which is preliminary data.</text>
</comment>
<keyword evidence="4" id="KW-1185">Reference proteome</keyword>
<dbReference type="Gene3D" id="1.10.1220.10">
    <property type="entry name" value="Met repressor-like"/>
    <property type="match status" value="1"/>
</dbReference>
<sequence length="149" mass="16391">MSEKKQQTAYPLRMPSELRTKIEDLAHENKRSLNAEIIARLEESLNPRHIGSLGMSDLTDALIALGRERGVAVEVSFGHISDGDGDTLSPPSRVTTSVDKRTLLPNSGEPYTYSEQAIIDAMLRALRDIPPDAAKSEPNTGPKPRKKFP</sequence>
<evidence type="ECO:0000256" key="1">
    <source>
        <dbReference type="SAM" id="MobiDB-lite"/>
    </source>
</evidence>
<keyword evidence="3" id="KW-0238">DNA-binding</keyword>
<gene>
    <name evidence="3" type="ORF">GHO30_12335</name>
</gene>
<organism evidence="3 4">
    <name type="scientific">Pseudomonas helleri</name>
    <dbReference type="NCBI Taxonomy" id="1608996"/>
    <lineage>
        <taxon>Bacteria</taxon>
        <taxon>Pseudomonadati</taxon>
        <taxon>Pseudomonadota</taxon>
        <taxon>Gammaproteobacteria</taxon>
        <taxon>Pseudomonadales</taxon>
        <taxon>Pseudomonadaceae</taxon>
        <taxon>Pseudomonas</taxon>
    </lineage>
</organism>
<proteinExistence type="predicted"/>
<evidence type="ECO:0000259" key="2">
    <source>
        <dbReference type="Pfam" id="PF03869"/>
    </source>
</evidence>
<evidence type="ECO:0000313" key="3">
    <source>
        <dbReference type="EMBL" id="MQU32172.1"/>
    </source>
</evidence>